<gene>
    <name evidence="1" type="ORF">FHR87_000748</name>
</gene>
<protein>
    <recommendedName>
        <fullName evidence="3">DUF192 domain-containing protein</fullName>
    </recommendedName>
</protein>
<dbReference type="PANTHER" id="PTHR37953">
    <property type="entry name" value="UPF0127 PROTEIN MJ1496"/>
    <property type="match status" value="1"/>
</dbReference>
<dbReference type="EMBL" id="JACHXI010000002">
    <property type="protein sequence ID" value="MBB3102375.1"/>
    <property type="molecule type" value="Genomic_DNA"/>
</dbReference>
<name>A0A839T328_AZOMA</name>
<sequence length="141" mass="15518">MRFPTLLLLGFLVAGCTWEKPPSETLRFGQHALPVEVAASMAERRRGLMGRSELPEGQGMLFIFPTAGKKCMWMKNTEMPLSTAFIDAQGYILNVDQMQAESQDIHCSDGIASYAVEVNQGWFEKRGVRAGDQVSGLPPAP</sequence>
<accession>A0A839T328</accession>
<dbReference type="Proteomes" id="UP000549250">
    <property type="component" value="Unassembled WGS sequence"/>
</dbReference>
<reference evidence="1 2" key="1">
    <citation type="submission" date="2020-08" db="EMBL/GenBank/DDBJ databases">
        <title>Genomic Encyclopedia of Type Strains, Phase III (KMG-III): the genomes of soil and plant-associated and newly described type strains.</title>
        <authorList>
            <person name="Whitman W."/>
        </authorList>
    </citation>
    <scope>NUCLEOTIDE SEQUENCE [LARGE SCALE GENOMIC DNA]</scope>
    <source>
        <strain evidence="1 2">CECT 4462</strain>
    </source>
</reference>
<dbReference type="AlphaFoldDB" id="A0A839T328"/>
<proteinExistence type="predicted"/>
<dbReference type="Pfam" id="PF02643">
    <property type="entry name" value="DUF192"/>
    <property type="match status" value="1"/>
</dbReference>
<dbReference type="InterPro" id="IPR038695">
    <property type="entry name" value="Saro_0823-like_sf"/>
</dbReference>
<dbReference type="InterPro" id="IPR003795">
    <property type="entry name" value="DUF192"/>
</dbReference>
<dbReference type="PROSITE" id="PS51257">
    <property type="entry name" value="PROKAR_LIPOPROTEIN"/>
    <property type="match status" value="1"/>
</dbReference>
<dbReference type="PANTHER" id="PTHR37953:SF1">
    <property type="entry name" value="UPF0127 PROTEIN MJ1496"/>
    <property type="match status" value="1"/>
</dbReference>
<comment type="caution">
    <text evidence="1">The sequence shown here is derived from an EMBL/GenBank/DDBJ whole genome shotgun (WGS) entry which is preliminary data.</text>
</comment>
<evidence type="ECO:0000313" key="2">
    <source>
        <dbReference type="Proteomes" id="UP000549250"/>
    </source>
</evidence>
<dbReference type="Gene3D" id="2.60.120.1140">
    <property type="entry name" value="Protein of unknown function DUF192"/>
    <property type="match status" value="1"/>
</dbReference>
<evidence type="ECO:0000313" key="1">
    <source>
        <dbReference type="EMBL" id="MBB3102375.1"/>
    </source>
</evidence>
<organism evidence="1 2">
    <name type="scientific">Azomonas macrocytogenes</name>
    <name type="common">Azotobacter macrocytogenes</name>
    <dbReference type="NCBI Taxonomy" id="69962"/>
    <lineage>
        <taxon>Bacteria</taxon>
        <taxon>Pseudomonadati</taxon>
        <taxon>Pseudomonadota</taxon>
        <taxon>Gammaproteobacteria</taxon>
        <taxon>Pseudomonadales</taxon>
        <taxon>Pseudomonadaceae</taxon>
        <taxon>Azomonas</taxon>
    </lineage>
</organism>
<keyword evidence="2" id="KW-1185">Reference proteome</keyword>
<evidence type="ECO:0008006" key="3">
    <source>
        <dbReference type="Google" id="ProtNLM"/>
    </source>
</evidence>
<dbReference type="RefSeq" id="WP_183165365.1">
    <property type="nucleotide sequence ID" value="NZ_JACHXI010000002.1"/>
</dbReference>